<reference evidence="2" key="1">
    <citation type="submission" date="2017-11" db="EMBL/GenBank/DDBJ databases">
        <authorList>
            <person name="Watanabe M."/>
            <person name="Kojima H."/>
        </authorList>
    </citation>
    <scope>NUCLEOTIDE SEQUENCE [LARGE SCALE GENOMIC DNA]</scope>
    <source>
        <strain evidence="2">Tokyo 01</strain>
    </source>
</reference>
<evidence type="ECO:0000313" key="2">
    <source>
        <dbReference type="Proteomes" id="UP000288096"/>
    </source>
</evidence>
<dbReference type="AlphaFoldDB" id="A0A401FZP9"/>
<reference evidence="2" key="2">
    <citation type="submission" date="2019-01" db="EMBL/GenBank/DDBJ databases">
        <title>Genome sequence of Desulfonema ishimotonii strain Tokyo 01.</title>
        <authorList>
            <person name="Fukui M."/>
        </authorList>
    </citation>
    <scope>NUCLEOTIDE SEQUENCE [LARGE SCALE GENOMIC DNA]</scope>
    <source>
        <strain evidence="2">Tokyo 01</strain>
    </source>
</reference>
<proteinExistence type="predicted"/>
<sequence>MIKVDDAESRLTELLEISGFNVSEPDIQKAWSVFKQFAKETVDCNKDSILFQTGCYGGKCSFDFVRQFLIHDEDGEYDHIEQLHMEFTCELTDKLICIEKNLWSDHFDCLEDYFEKVESLTEFQEAMECDFGQSEVYQEIV</sequence>
<accession>A0A401FZP9</accession>
<keyword evidence="2" id="KW-1185">Reference proteome</keyword>
<name>A0A401FZP9_9BACT</name>
<dbReference type="OrthoDB" id="6064656at2"/>
<gene>
    <name evidence="1" type="ORF">DENIS_3417</name>
</gene>
<dbReference type="Proteomes" id="UP000288096">
    <property type="component" value="Unassembled WGS sequence"/>
</dbReference>
<evidence type="ECO:0000313" key="1">
    <source>
        <dbReference type="EMBL" id="GBC62445.1"/>
    </source>
</evidence>
<dbReference type="RefSeq" id="WP_124329610.1">
    <property type="nucleotide sequence ID" value="NZ_BEXT01000001.1"/>
</dbReference>
<dbReference type="EMBL" id="BEXT01000001">
    <property type="protein sequence ID" value="GBC62445.1"/>
    <property type="molecule type" value="Genomic_DNA"/>
</dbReference>
<protein>
    <submittedName>
        <fullName evidence="1">Uncharacterized protein</fullName>
    </submittedName>
</protein>
<comment type="caution">
    <text evidence="1">The sequence shown here is derived from an EMBL/GenBank/DDBJ whole genome shotgun (WGS) entry which is preliminary data.</text>
</comment>
<organism evidence="1 2">
    <name type="scientific">Desulfonema ishimotonii</name>
    <dbReference type="NCBI Taxonomy" id="45657"/>
    <lineage>
        <taxon>Bacteria</taxon>
        <taxon>Pseudomonadati</taxon>
        <taxon>Thermodesulfobacteriota</taxon>
        <taxon>Desulfobacteria</taxon>
        <taxon>Desulfobacterales</taxon>
        <taxon>Desulfococcaceae</taxon>
        <taxon>Desulfonema</taxon>
    </lineage>
</organism>